<evidence type="ECO:0000313" key="3">
    <source>
        <dbReference type="EMBL" id="EHO63399.1"/>
    </source>
</evidence>
<dbReference type="HOGENOM" id="CLU_036902_4_4_9"/>
<dbReference type="AlphaFoldDB" id="H1CZ95"/>
<evidence type="ECO:0000313" key="4">
    <source>
        <dbReference type="Proteomes" id="UP000003277"/>
    </source>
</evidence>
<dbReference type="InterPro" id="IPR047650">
    <property type="entry name" value="Transpos_IS110"/>
</dbReference>
<dbReference type="PATRIC" id="fig|742743.3.peg.694"/>
<organism evidence="3 4">
    <name type="scientific">Dialister succinatiphilus YIT 11850</name>
    <dbReference type="NCBI Taxonomy" id="742743"/>
    <lineage>
        <taxon>Bacteria</taxon>
        <taxon>Bacillati</taxon>
        <taxon>Bacillota</taxon>
        <taxon>Negativicutes</taxon>
        <taxon>Veillonellales</taxon>
        <taxon>Veillonellaceae</taxon>
        <taxon>Dialister</taxon>
    </lineage>
</organism>
<dbReference type="PANTHER" id="PTHR33055">
    <property type="entry name" value="TRANSPOSASE FOR INSERTION SEQUENCE ELEMENT IS1111A"/>
    <property type="match status" value="1"/>
</dbReference>
<dbReference type="STRING" id="742743.HMPREF9453_00683"/>
<feature type="domain" description="Transposase IS116/IS110/IS902 C-terminal" evidence="2">
    <location>
        <begin position="298"/>
        <end position="383"/>
    </location>
</feature>
<dbReference type="eggNOG" id="COG3547">
    <property type="taxonomic scope" value="Bacteria"/>
</dbReference>
<accession>H1CZ95</accession>
<keyword evidence="4" id="KW-1185">Reference proteome</keyword>
<dbReference type="InterPro" id="IPR003346">
    <property type="entry name" value="Transposase_20"/>
</dbReference>
<dbReference type="NCBIfam" id="NF033542">
    <property type="entry name" value="transpos_IS110"/>
    <property type="match status" value="1"/>
</dbReference>
<name>H1CZ95_9FIRM</name>
<protein>
    <submittedName>
        <fullName evidence="3">Uncharacterized protein</fullName>
    </submittedName>
</protein>
<reference evidence="3 4" key="1">
    <citation type="submission" date="2011-11" db="EMBL/GenBank/DDBJ databases">
        <title>The Genome Sequence of Dialister succinatiphilus YIT 11850.</title>
        <authorList>
            <consortium name="The Broad Institute Genome Sequencing Platform"/>
            <person name="Earl A."/>
            <person name="Ward D."/>
            <person name="Feldgarden M."/>
            <person name="Gevers D."/>
            <person name="Morotomi M."/>
            <person name="Young S.K."/>
            <person name="Zeng Q."/>
            <person name="Gargeya S."/>
            <person name="Fitzgerald M."/>
            <person name="Haas B."/>
            <person name="Abouelleil A."/>
            <person name="Alvarado L."/>
            <person name="Arachchi H.M."/>
            <person name="Berlin A."/>
            <person name="Brown A."/>
            <person name="Chapman S.B."/>
            <person name="Dunbar C."/>
            <person name="Gearin G."/>
            <person name="Goldberg J."/>
            <person name="Griggs A."/>
            <person name="Gujja S."/>
            <person name="Heiman D."/>
            <person name="Howarth C."/>
            <person name="Lui A."/>
            <person name="MacDonald P.J.P."/>
            <person name="Montmayeur A."/>
            <person name="Murphy C."/>
            <person name="Neiman D."/>
            <person name="Pearson M."/>
            <person name="Priest M."/>
            <person name="Roberts A."/>
            <person name="Saif S."/>
            <person name="Shea T."/>
            <person name="Sisk P."/>
            <person name="Stolte C."/>
            <person name="Sykes S."/>
            <person name="Wortman J."/>
            <person name="Nusbaum C."/>
            <person name="Birren B."/>
        </authorList>
    </citation>
    <scope>NUCLEOTIDE SEQUENCE [LARGE SCALE GENOMIC DNA]</scope>
    <source>
        <strain evidence="3 4">YIT 11850</strain>
    </source>
</reference>
<dbReference type="GO" id="GO:0003677">
    <property type="term" value="F:DNA binding"/>
    <property type="evidence" value="ECO:0007669"/>
    <property type="project" value="InterPro"/>
</dbReference>
<dbReference type="OrthoDB" id="9811278at2"/>
<dbReference type="GO" id="GO:0004803">
    <property type="term" value="F:transposase activity"/>
    <property type="evidence" value="ECO:0007669"/>
    <property type="project" value="InterPro"/>
</dbReference>
<dbReference type="InterPro" id="IPR002525">
    <property type="entry name" value="Transp_IS110-like_N"/>
</dbReference>
<dbReference type="Pfam" id="PF01548">
    <property type="entry name" value="DEDD_Tnp_IS110"/>
    <property type="match status" value="1"/>
</dbReference>
<proteinExistence type="predicted"/>
<sequence>MKQYELLHSLFVGIDVSMKENVVHAMPFSPEDHPGHAHLRFSAPNTPAGSVGIVEKVSDFLKFYPDVIQVVIALEATSVYSFHLATFLSVTHFNGHIPAIVYSVNPKEIYAYKKTFTDVGKDDYVDAMVIADYARSNKIRSRPWKGPELLGLRVLTRLRFRIAKLMGIVKNSTGNSIYLECSGLMTGENPFCNVWTTTCQELLTTFRGPDEILSLSDEELLNFITEKGHGRFSHPLDVVEKVKKAARNSYRLDKRVYEPLTSGLSVSFFIIHSLEDAIKKLDKSIETMAKSFSSDSYQILLSIDGVGPVIAGGLLAEIGDIKRFKTDDALAKYIGLTWRGKQSGQSESPVKHLSKAGDVYLRYYVLLATGQIINYSAKYREAYERIRSRKTLFPYRAALNLVARKIVRLIFTLLDKHQLYSDNKVMVTLE</sequence>
<dbReference type="GO" id="GO:0006313">
    <property type="term" value="P:DNA transposition"/>
    <property type="evidence" value="ECO:0007669"/>
    <property type="project" value="InterPro"/>
</dbReference>
<dbReference type="Proteomes" id="UP000003277">
    <property type="component" value="Unassembled WGS sequence"/>
</dbReference>
<evidence type="ECO:0000259" key="2">
    <source>
        <dbReference type="Pfam" id="PF02371"/>
    </source>
</evidence>
<dbReference type="RefSeq" id="WP_008859187.1">
    <property type="nucleotide sequence ID" value="NZ_JH591187.1"/>
</dbReference>
<feature type="domain" description="Transposase IS110-like N-terminal" evidence="1">
    <location>
        <begin position="12"/>
        <end position="167"/>
    </location>
</feature>
<evidence type="ECO:0000259" key="1">
    <source>
        <dbReference type="Pfam" id="PF01548"/>
    </source>
</evidence>
<dbReference type="EMBL" id="ADLT01000016">
    <property type="protein sequence ID" value="EHO63399.1"/>
    <property type="molecule type" value="Genomic_DNA"/>
</dbReference>
<gene>
    <name evidence="3" type="ORF">HMPREF9453_00683</name>
</gene>
<comment type="caution">
    <text evidence="3">The sequence shown here is derived from an EMBL/GenBank/DDBJ whole genome shotgun (WGS) entry which is preliminary data.</text>
</comment>
<dbReference type="PANTHER" id="PTHR33055:SF13">
    <property type="entry name" value="TRANSPOSASE"/>
    <property type="match status" value="1"/>
</dbReference>
<dbReference type="Pfam" id="PF02371">
    <property type="entry name" value="Transposase_20"/>
    <property type="match status" value="1"/>
</dbReference>